<gene>
    <name evidence="2" type="ORF">GCM10010439_37220</name>
</gene>
<accession>A0ABN3UC28</accession>
<evidence type="ECO:0000256" key="1">
    <source>
        <dbReference type="SAM" id="SignalP"/>
    </source>
</evidence>
<dbReference type="RefSeq" id="WP_344451744.1">
    <property type="nucleotide sequence ID" value="NZ_BAAATZ010000013.1"/>
</dbReference>
<sequence>MKRLAGAALAAAVTAGLLTAPAHAASAPTRVFHVETEGAVTKQAKMQSVLNYWTEGQLKRIDEAMYFDHTVADTNDPELQHNLIPAAEMTQGGPWDDKGEPWPEGQGQVSQTVGKLFVKMKRPNGTTYNSTCSANIVTSGNKSTVMTAGHCLRLNVPGAENATAENAIFIPAFKGDVLRQGDPTSPKSVADIAPHGIWVVTQAFITWGWNFSPNWVIGHDVGSLVVQRPGDTQLIEDAVGATAITFTRPQNAYVHVFGYPSSNQRNWYAPALNKVSPSEQRTYDGRRLFHAEGQGTTGSLYVDTKVPAALSPGTSGGPLFYQFSNGTGVQMGVASRFDDPANPFIGGWSLGPNLVGNHLGDEERLTYEAAAAVTITQ</sequence>
<proteinExistence type="predicted"/>
<dbReference type="InterPro" id="IPR018114">
    <property type="entry name" value="TRYPSIN_HIS"/>
</dbReference>
<reference evidence="2 3" key="1">
    <citation type="journal article" date="2019" name="Int. J. Syst. Evol. Microbiol.">
        <title>The Global Catalogue of Microorganisms (GCM) 10K type strain sequencing project: providing services to taxonomists for standard genome sequencing and annotation.</title>
        <authorList>
            <consortium name="The Broad Institute Genomics Platform"/>
            <consortium name="The Broad Institute Genome Sequencing Center for Infectious Disease"/>
            <person name="Wu L."/>
            <person name="Ma J."/>
        </authorList>
    </citation>
    <scope>NUCLEOTIDE SEQUENCE [LARGE SCALE GENOMIC DNA]</scope>
    <source>
        <strain evidence="2 3">JCM 8201</strain>
    </source>
</reference>
<dbReference type="SUPFAM" id="SSF50494">
    <property type="entry name" value="Trypsin-like serine proteases"/>
    <property type="match status" value="1"/>
</dbReference>
<keyword evidence="3" id="KW-1185">Reference proteome</keyword>
<dbReference type="PROSITE" id="PS00134">
    <property type="entry name" value="TRYPSIN_HIS"/>
    <property type="match status" value="1"/>
</dbReference>
<dbReference type="EMBL" id="BAAATZ010000013">
    <property type="protein sequence ID" value="GAA2728609.1"/>
    <property type="molecule type" value="Genomic_DNA"/>
</dbReference>
<feature type="chain" id="PRO_5045705034" description="V8-like Glu-specific endopeptidase" evidence="1">
    <location>
        <begin position="25"/>
        <end position="377"/>
    </location>
</feature>
<keyword evidence="1" id="KW-0732">Signal</keyword>
<protein>
    <recommendedName>
        <fullName evidence="4">V8-like Glu-specific endopeptidase</fullName>
    </recommendedName>
</protein>
<feature type="signal peptide" evidence="1">
    <location>
        <begin position="1"/>
        <end position="24"/>
    </location>
</feature>
<dbReference type="Gene3D" id="2.40.10.10">
    <property type="entry name" value="Trypsin-like serine proteases"/>
    <property type="match status" value="2"/>
</dbReference>
<organism evidence="2 3">
    <name type="scientific">Actinocorallia aurantiaca</name>
    <dbReference type="NCBI Taxonomy" id="46204"/>
    <lineage>
        <taxon>Bacteria</taxon>
        <taxon>Bacillati</taxon>
        <taxon>Actinomycetota</taxon>
        <taxon>Actinomycetes</taxon>
        <taxon>Streptosporangiales</taxon>
        <taxon>Thermomonosporaceae</taxon>
        <taxon>Actinocorallia</taxon>
    </lineage>
</organism>
<dbReference type="Proteomes" id="UP001501842">
    <property type="component" value="Unassembled WGS sequence"/>
</dbReference>
<dbReference type="InterPro" id="IPR043504">
    <property type="entry name" value="Peptidase_S1_PA_chymotrypsin"/>
</dbReference>
<evidence type="ECO:0000313" key="2">
    <source>
        <dbReference type="EMBL" id="GAA2728609.1"/>
    </source>
</evidence>
<name>A0ABN3UC28_9ACTN</name>
<evidence type="ECO:0000313" key="3">
    <source>
        <dbReference type="Proteomes" id="UP001501842"/>
    </source>
</evidence>
<comment type="caution">
    <text evidence="2">The sequence shown here is derived from an EMBL/GenBank/DDBJ whole genome shotgun (WGS) entry which is preliminary data.</text>
</comment>
<dbReference type="InterPro" id="IPR009003">
    <property type="entry name" value="Peptidase_S1_PA"/>
</dbReference>
<evidence type="ECO:0008006" key="4">
    <source>
        <dbReference type="Google" id="ProtNLM"/>
    </source>
</evidence>